<dbReference type="Proteomes" id="UP000016801">
    <property type="component" value="Unassembled WGS sequence"/>
</dbReference>
<dbReference type="OrthoDB" id="5149237at2759"/>
<reference evidence="2 3" key="1">
    <citation type="journal article" date="2013" name="PLoS Genet.">
        <title>Plant-symbiotic fungi as chemical engineers: Multi-genome analysis of the Clavicipitaceae reveals dynamics of alkaloid loci.</title>
        <authorList>
            <person name="Schardl C.L."/>
            <person name="Young C.A."/>
            <person name="Hesse U."/>
            <person name="Amyotte S.G."/>
            <person name="Andreeva K."/>
            <person name="Calie P.J."/>
            <person name="Fleetwood D.J."/>
            <person name="Haws D.C."/>
            <person name="Moore N."/>
            <person name="Oeser B."/>
            <person name="Panaccione D.G."/>
            <person name="Schweri K.K."/>
            <person name="Voisey C.R."/>
            <person name="Farman M.L."/>
            <person name="Jaromczyk J.W."/>
            <person name="Roe B.A."/>
            <person name="O'Sullivan D.M."/>
            <person name="Scott B."/>
            <person name="Tudzynski P."/>
            <person name="An Z."/>
            <person name="Arnaoudova E.G."/>
            <person name="Bullock C.T."/>
            <person name="Charlton N.D."/>
            <person name="Chen L."/>
            <person name="Cox M."/>
            <person name="Dinkins R.D."/>
            <person name="Florea S."/>
            <person name="Glenn A.E."/>
            <person name="Gordon A."/>
            <person name="Gueldener U."/>
            <person name="Harris D.R."/>
            <person name="Hollin W."/>
            <person name="Jaromczyk J."/>
            <person name="Johnson R.D."/>
            <person name="Khan A.K."/>
            <person name="Leistner E."/>
            <person name="Leuchtmann A."/>
            <person name="Li C."/>
            <person name="Liu J."/>
            <person name="Liu J."/>
            <person name="Liu M."/>
            <person name="Mace W."/>
            <person name="Machado C."/>
            <person name="Nagabhyru P."/>
            <person name="Pan J."/>
            <person name="Schmid J."/>
            <person name="Sugawara K."/>
            <person name="Steiner U."/>
            <person name="Takach J.E."/>
            <person name="Tanaka E."/>
            <person name="Webb J.S."/>
            <person name="Wilson E.V."/>
            <person name="Wiseman J.L."/>
            <person name="Yoshida R."/>
            <person name="Zeng Z."/>
        </authorList>
    </citation>
    <scope>NUCLEOTIDE SEQUENCE [LARGE SCALE GENOMIC DNA]</scope>
    <source>
        <strain evidence="2 3">20.1</strain>
    </source>
</reference>
<evidence type="ECO:0000313" key="3">
    <source>
        <dbReference type="Proteomes" id="UP000016801"/>
    </source>
</evidence>
<dbReference type="HOGENOM" id="CLU_463073_0_0_1"/>
<dbReference type="EMBL" id="CAGA01000042">
    <property type="protein sequence ID" value="CCE32456.1"/>
    <property type="molecule type" value="Genomic_DNA"/>
</dbReference>
<gene>
    <name evidence="2" type="ORF">CPUR_06316</name>
</gene>
<feature type="compositionally biased region" description="Polar residues" evidence="1">
    <location>
        <begin position="1"/>
        <end position="11"/>
    </location>
</feature>
<evidence type="ECO:0000313" key="2">
    <source>
        <dbReference type="EMBL" id="CCE32456.1"/>
    </source>
</evidence>
<name>M1W367_CLAP2</name>
<dbReference type="AlphaFoldDB" id="M1W367"/>
<feature type="region of interest" description="Disordered" evidence="1">
    <location>
        <begin position="1"/>
        <end position="22"/>
    </location>
</feature>
<proteinExistence type="predicted"/>
<dbReference type="STRING" id="1111077.M1W367"/>
<organism evidence="2 3">
    <name type="scientific">Claviceps purpurea (strain 20.1)</name>
    <name type="common">Ergot fungus</name>
    <name type="synonym">Sphacelia segetum</name>
    <dbReference type="NCBI Taxonomy" id="1111077"/>
    <lineage>
        <taxon>Eukaryota</taxon>
        <taxon>Fungi</taxon>
        <taxon>Dikarya</taxon>
        <taxon>Ascomycota</taxon>
        <taxon>Pezizomycotina</taxon>
        <taxon>Sordariomycetes</taxon>
        <taxon>Hypocreomycetidae</taxon>
        <taxon>Hypocreales</taxon>
        <taxon>Clavicipitaceae</taxon>
        <taxon>Claviceps</taxon>
    </lineage>
</organism>
<dbReference type="VEuPathDB" id="FungiDB:CPUR_06316"/>
<keyword evidence="3" id="KW-1185">Reference proteome</keyword>
<accession>M1W367</accession>
<sequence length="515" mass="54764">MSAPASATSVAMDTPFNHPPSVELVNGSGDITSWLKKFRRAYRRANGNRDPGPSDLIQAMDSALTGDATTFVGNSTLLSHIVDQADKFAATTEDLALFESTLQDHYVVKTEVGIGHDSPFPNVAQIDGESIDTYHGRVLAAFRARGGRDKPVSSDQPPLTLYEATGVNEWIHRFVLGLLDKVLLAESINQGALSSDSLRSALQIVKKANSLLEVKSNMARAMTQQARLSMIDGWFRQQLGHSANKELTRAYGLPNTMLDSWGGPQEQAMSVDTLMSQLQPSMAALGISGGGWNRFPQLPQTHFAPQQGHLGWPQQANVFQFSAGPQPNTYAPSNAAATATAAAPAAALAIAPAPAPAPVFAPVPVPGSAPALAPAPVFATTPAPAPVFAPAPVPVRARNATVDVSDWCPPMEHEETEVAVVEDVIAIEDAAIVEDITAVEDVAAVEDVITVEDVVVRAFENQNVVPVPHESQLFVFTFILFIMSAIDSLDEQSKAQIEAFIQRVVGYAAGPPAAE</sequence>
<protein>
    <submittedName>
        <fullName evidence="2">Uncharacterized protein</fullName>
    </submittedName>
</protein>
<evidence type="ECO:0000256" key="1">
    <source>
        <dbReference type="SAM" id="MobiDB-lite"/>
    </source>
</evidence>
<comment type="caution">
    <text evidence="2">The sequence shown here is derived from an EMBL/GenBank/DDBJ whole genome shotgun (WGS) entry which is preliminary data.</text>
</comment>